<feature type="region of interest" description="Disordered" evidence="1">
    <location>
        <begin position="193"/>
        <end position="219"/>
    </location>
</feature>
<dbReference type="PANTHER" id="PTHR41747:SF1">
    <property type="entry name" value="CHROMOSOME UNDETERMINED SCAFFOLD_128, WHOLE GENOME SHOTGUN SEQUENCE"/>
    <property type="match status" value="1"/>
</dbReference>
<feature type="compositionally biased region" description="Polar residues" evidence="1">
    <location>
        <begin position="25"/>
        <end position="40"/>
    </location>
</feature>
<dbReference type="AlphaFoldDB" id="A0A0D2MD74"/>
<dbReference type="RefSeq" id="XP_013897736.1">
    <property type="nucleotide sequence ID" value="XM_014042282.1"/>
</dbReference>
<evidence type="ECO:0000256" key="1">
    <source>
        <dbReference type="SAM" id="MobiDB-lite"/>
    </source>
</evidence>
<name>A0A0D2MD74_9CHLO</name>
<evidence type="ECO:0000313" key="2">
    <source>
        <dbReference type="EMBL" id="KIY98716.1"/>
    </source>
</evidence>
<organism evidence="2 3">
    <name type="scientific">Monoraphidium neglectum</name>
    <dbReference type="NCBI Taxonomy" id="145388"/>
    <lineage>
        <taxon>Eukaryota</taxon>
        <taxon>Viridiplantae</taxon>
        <taxon>Chlorophyta</taxon>
        <taxon>core chlorophytes</taxon>
        <taxon>Chlorophyceae</taxon>
        <taxon>CS clade</taxon>
        <taxon>Sphaeropleales</taxon>
        <taxon>Selenastraceae</taxon>
        <taxon>Monoraphidium</taxon>
    </lineage>
</organism>
<dbReference type="KEGG" id="mng:MNEG_9246"/>
<feature type="region of interest" description="Disordered" evidence="1">
    <location>
        <begin position="357"/>
        <end position="415"/>
    </location>
</feature>
<sequence length="415" mass="43435">MCTDDLVCPTNGCLPPQPPALGRLPSQTSAGSQAFKPSSCTERMERLGLNPVRPIRAPGQASKKKFCTVYDKQRKLLASLREAAAATVRGSKAGKEQLCKERGPECKNLGRRLRAAILAGEPVSGWWKPARRAAALRDRQQQAHMARERAKGDLQQQVADDGACDVEAVGAWDGASGKVAIRCKQAAEADAFRDKGGGLGRDGSKQGSSGQHQGSSNADDVDAFLDGLLIEARAGAPANAGIHRRADSPELITTSAGSVDGRGAHRASGGVPAEEEAAAASRPATARTNSGGGGACAGHGRRVRPAWAMTEADAQVAAELQEQQQQEELLSFAEGLDWEEFVGRLDDAQVAQAFEELRAADQQDGKPGPSAASDAEWRRSFVRALNHAAKQHKGADVSQVAAAASGSGQDGAPSR</sequence>
<reference evidence="2 3" key="1">
    <citation type="journal article" date="2013" name="BMC Genomics">
        <title>Reconstruction of the lipid metabolism for the microalga Monoraphidium neglectum from its genome sequence reveals characteristics suitable for biofuel production.</title>
        <authorList>
            <person name="Bogen C."/>
            <person name="Al-Dilaimi A."/>
            <person name="Albersmeier A."/>
            <person name="Wichmann J."/>
            <person name="Grundmann M."/>
            <person name="Rupp O."/>
            <person name="Lauersen K.J."/>
            <person name="Blifernez-Klassen O."/>
            <person name="Kalinowski J."/>
            <person name="Goesmann A."/>
            <person name="Mussgnug J.H."/>
            <person name="Kruse O."/>
        </authorList>
    </citation>
    <scope>NUCLEOTIDE SEQUENCE [LARGE SCALE GENOMIC DNA]</scope>
    <source>
        <strain evidence="2 3">SAG 48.87</strain>
    </source>
</reference>
<dbReference type="GeneID" id="25742121"/>
<dbReference type="EMBL" id="KK102088">
    <property type="protein sequence ID" value="KIY98716.1"/>
    <property type="molecule type" value="Genomic_DNA"/>
</dbReference>
<feature type="region of interest" description="Disordered" evidence="1">
    <location>
        <begin position="18"/>
        <end position="40"/>
    </location>
</feature>
<dbReference type="Proteomes" id="UP000054498">
    <property type="component" value="Unassembled WGS sequence"/>
</dbReference>
<dbReference type="PANTHER" id="PTHR41747">
    <property type="entry name" value="CHROMOSOME UNDETERMINED SCAFFOLD_128, WHOLE GENOME SHOTGUN SEQUENCE"/>
    <property type="match status" value="1"/>
</dbReference>
<feature type="region of interest" description="Disordered" evidence="1">
    <location>
        <begin position="238"/>
        <end position="299"/>
    </location>
</feature>
<feature type="compositionally biased region" description="Low complexity" evidence="1">
    <location>
        <begin position="396"/>
        <end position="415"/>
    </location>
</feature>
<protein>
    <submittedName>
        <fullName evidence="2">Uncharacterized protein</fullName>
    </submittedName>
</protein>
<accession>A0A0D2MD74</accession>
<gene>
    <name evidence="2" type="ORF">MNEG_9246</name>
</gene>
<feature type="compositionally biased region" description="Low complexity" evidence="1">
    <location>
        <begin position="267"/>
        <end position="288"/>
    </location>
</feature>
<proteinExistence type="predicted"/>
<keyword evidence="3" id="KW-1185">Reference proteome</keyword>
<evidence type="ECO:0000313" key="3">
    <source>
        <dbReference type="Proteomes" id="UP000054498"/>
    </source>
</evidence>
<feature type="compositionally biased region" description="Low complexity" evidence="1">
    <location>
        <begin position="205"/>
        <end position="216"/>
    </location>
</feature>